<evidence type="ECO:0000256" key="6">
    <source>
        <dbReference type="ARBA" id="ARBA00023242"/>
    </source>
</evidence>
<accession>A0A922N3Q1</accession>
<organism evidence="9 10">
    <name type="scientific">Pyrenophora tritici-repentis</name>
    <dbReference type="NCBI Taxonomy" id="45151"/>
    <lineage>
        <taxon>Eukaryota</taxon>
        <taxon>Fungi</taxon>
        <taxon>Dikarya</taxon>
        <taxon>Ascomycota</taxon>
        <taxon>Pezizomycotina</taxon>
        <taxon>Dothideomycetes</taxon>
        <taxon>Pleosporomycetidae</taxon>
        <taxon>Pleosporales</taxon>
        <taxon>Pleosporineae</taxon>
        <taxon>Pleosporaceae</taxon>
        <taxon>Pyrenophora</taxon>
    </lineage>
</organism>
<reference evidence="10" key="1">
    <citation type="journal article" date="2022" name="Microb. Genom.">
        <title>A global pangenome for the wheat fungal pathogen Pyrenophora tritici-repentis and prediction of effector protein structural homology.</title>
        <authorList>
            <person name="Moolhuijzen P.M."/>
            <person name="See P.T."/>
            <person name="Shi G."/>
            <person name="Powell H.R."/>
            <person name="Cockram J."/>
            <person name="Jorgensen L.N."/>
            <person name="Benslimane H."/>
            <person name="Strelkov S.E."/>
            <person name="Turner J."/>
            <person name="Liu Z."/>
            <person name="Moffat C.S."/>
        </authorList>
    </citation>
    <scope>NUCLEOTIDE SEQUENCE [LARGE SCALE GENOMIC DNA]</scope>
</reference>
<dbReference type="GO" id="GO:0005634">
    <property type="term" value="C:nucleus"/>
    <property type="evidence" value="ECO:0007669"/>
    <property type="project" value="UniProtKB-SubCell"/>
</dbReference>
<keyword evidence="3" id="KW-0863">Zinc-finger</keyword>
<keyword evidence="4" id="KW-0862">Zinc</keyword>
<keyword evidence="6" id="KW-0539">Nucleus</keyword>
<dbReference type="Gene3D" id="3.30.420.10">
    <property type="entry name" value="Ribonuclease H-like superfamily/Ribonuclease H"/>
    <property type="match status" value="1"/>
</dbReference>
<feature type="domain" description="Integrase catalytic" evidence="8">
    <location>
        <begin position="794"/>
        <end position="974"/>
    </location>
</feature>
<evidence type="ECO:0000256" key="2">
    <source>
        <dbReference type="ARBA" id="ARBA00022723"/>
    </source>
</evidence>
<feature type="compositionally biased region" description="Low complexity" evidence="7">
    <location>
        <begin position="1107"/>
        <end position="1120"/>
    </location>
</feature>
<dbReference type="InterPro" id="IPR052035">
    <property type="entry name" value="ZnF_BED_domain_contain"/>
</dbReference>
<feature type="compositionally biased region" description="Basic residues" evidence="7">
    <location>
        <begin position="18"/>
        <end position="28"/>
    </location>
</feature>
<dbReference type="GO" id="GO:0015074">
    <property type="term" value="P:DNA integration"/>
    <property type="evidence" value="ECO:0007669"/>
    <property type="project" value="InterPro"/>
</dbReference>
<dbReference type="InterPro" id="IPR001584">
    <property type="entry name" value="Integrase_cat-core"/>
</dbReference>
<protein>
    <submittedName>
        <fullName evidence="9">Dimer-Tnp-hAT dimerization containing protein</fullName>
    </submittedName>
</protein>
<dbReference type="GO" id="GO:0008270">
    <property type="term" value="F:zinc ion binding"/>
    <property type="evidence" value="ECO:0007669"/>
    <property type="project" value="UniProtKB-KW"/>
</dbReference>
<feature type="compositionally biased region" description="Pro residues" evidence="7">
    <location>
        <begin position="42"/>
        <end position="51"/>
    </location>
</feature>
<feature type="compositionally biased region" description="Low complexity" evidence="7">
    <location>
        <begin position="1084"/>
        <end position="1094"/>
    </location>
</feature>
<gene>
    <name evidence="9" type="ORF">Ptr86124_013884</name>
</gene>
<dbReference type="PROSITE" id="PS50994">
    <property type="entry name" value="INTEGRASE"/>
    <property type="match status" value="1"/>
</dbReference>
<sequence>MPAKRTRVNALEIATTSKRPRVAARHRGTASQPVLVDTRPFSPSPPPPPLSPRQALVAAPQAPNFEATLRESRAEETIIPPPEGSEHATVAASGAASEAVDEGFVWVEDKYDGFNWSRYPKHCKPPTSLSNRASWVYSHGYRIALRSNVAKVTWICHYCYKHKFTTVGRGIHDVSQSPSAPARHLGEDKKGHGLKPPSKRTTVAPRKETLLERALQKGCSQAVANELTNFNIQEFRLAAVTWLVENNLPLSQFESSSFRNMIQLASVEAERALWASHNSVSRYVIRLYNYLLPKVVASLSESMSKVHISFDGWTTKGGKRGYLGIVAHYVDSSGELRDLPIALPQLTGAHTGEAMAEVVMAIFKQFEITVGKLGYFVLDNAHNNNTTINTLALQMGFSATERRLRCGPHTLNLIGQMLLWGEEKESYDNEETERVNEAENMATWRGDGPLGVLLAVINYIKTPQQYALFEKYQKLAIRDQPVNAPTEQHKIKEPVKPVVTRWNSYVSCFERAVELQLAVNGYANYHIQKIETEDAYARSRNNKLPAAPDWMRSDGINAHDWQVIAEYIDVLRPLKQATKRLEGRGKSGAFGAIAEVIPVFEYLLGVYEDRLQSYEDVIHDEHTESPEDHLAINLRAALVKAREYYNKLDLSPAYYAATILHPRYKSYLDAAWADKPDWLESSNRKFQHLWAEYKSLPKPRLRPKVRHNDIDDAINSFIEPAGLTENEEDEYEAWKRSEPIASEGVDPIKYWVGLRDRYPSLSKFAIDMLSIPGSSCECERLFSELGDLLEPRRRSISPQLLAAIQCDRRWIRAGFGSGEVPVKEAISDEEMDAKYGVHNYTRKNWVVPLKQKGDAQKELRAWKIFVEHQTDEKVKAAGTDNAPELLQQVEEWRVTYGVELQPTTIASSYQNGPAERNIQTAEADMRAMLKDAGLPIEFWDEAVEADAYLRNRTSTGPTIDGKQVSPEEAFTGRTPSIDHIRVWGSRCYSYINPKTIPADQRHDKLVDRGRIGVFMGYSETTNKQFKFYSPELGYTSRSSRISVDEYTPGGKVELRLRNIPAGPQGTQNIMPDRKPRGRPRKDLTPTQPAHAQPAPAEPTPAEPTPAQPTEQAATEQVEPPTAEEMEPPPAEQMDTSPAEQVELNPEPIERRRGRPRKLTTAPPTTVSRDERVPDLATEESEEPVQSLPEAPRYFTRGSKRKRAGEDTAEDERFRKIIKAMLAQEPVFLGKESSGTGLSR</sequence>
<dbReference type="InterPro" id="IPR057670">
    <property type="entry name" value="SH3_retrovirus"/>
</dbReference>
<dbReference type="Pfam" id="PF05699">
    <property type="entry name" value="Dimer_Tnp_hAT"/>
    <property type="match status" value="1"/>
</dbReference>
<proteinExistence type="predicted"/>
<evidence type="ECO:0000259" key="8">
    <source>
        <dbReference type="PROSITE" id="PS50994"/>
    </source>
</evidence>
<dbReference type="GO" id="GO:0003723">
    <property type="term" value="F:RNA binding"/>
    <property type="evidence" value="ECO:0007669"/>
    <property type="project" value="UniProtKB-KW"/>
</dbReference>
<evidence type="ECO:0000256" key="7">
    <source>
        <dbReference type="SAM" id="MobiDB-lite"/>
    </source>
</evidence>
<comment type="caution">
    <text evidence="9">The sequence shown here is derived from an EMBL/GenBank/DDBJ whole genome shotgun (WGS) entry which is preliminary data.</text>
</comment>
<name>A0A922N3Q1_9PLEO</name>
<feature type="region of interest" description="Disordered" evidence="7">
    <location>
        <begin position="1054"/>
        <end position="1209"/>
    </location>
</feature>
<keyword evidence="2" id="KW-0479">Metal-binding</keyword>
<dbReference type="InterPro" id="IPR036397">
    <property type="entry name" value="RNaseH_sf"/>
</dbReference>
<dbReference type="InterPro" id="IPR008906">
    <property type="entry name" value="HATC_C_dom"/>
</dbReference>
<evidence type="ECO:0000256" key="1">
    <source>
        <dbReference type="ARBA" id="ARBA00004123"/>
    </source>
</evidence>
<dbReference type="Pfam" id="PF25597">
    <property type="entry name" value="SH3_retrovirus"/>
    <property type="match status" value="1"/>
</dbReference>
<comment type="subcellular location">
    <subcellularLocation>
        <location evidence="1">Nucleus</location>
    </subcellularLocation>
</comment>
<dbReference type="EMBL" id="NRDI02000053">
    <property type="protein sequence ID" value="KAI1507166.1"/>
    <property type="molecule type" value="Genomic_DNA"/>
</dbReference>
<evidence type="ECO:0000313" key="9">
    <source>
        <dbReference type="EMBL" id="KAI1507166.1"/>
    </source>
</evidence>
<evidence type="ECO:0000313" key="10">
    <source>
        <dbReference type="Proteomes" id="UP000249757"/>
    </source>
</evidence>
<evidence type="ECO:0000256" key="3">
    <source>
        <dbReference type="ARBA" id="ARBA00022771"/>
    </source>
</evidence>
<dbReference type="GO" id="GO:0046983">
    <property type="term" value="F:protein dimerization activity"/>
    <property type="evidence" value="ECO:0007669"/>
    <property type="project" value="InterPro"/>
</dbReference>
<dbReference type="InterPro" id="IPR012337">
    <property type="entry name" value="RNaseH-like_sf"/>
</dbReference>
<evidence type="ECO:0000256" key="5">
    <source>
        <dbReference type="ARBA" id="ARBA00022884"/>
    </source>
</evidence>
<keyword evidence="10" id="KW-1185">Reference proteome</keyword>
<dbReference type="PANTHER" id="PTHR46481:SF10">
    <property type="entry name" value="ZINC FINGER BED DOMAIN-CONTAINING PROTEIN 39"/>
    <property type="match status" value="1"/>
</dbReference>
<dbReference type="AlphaFoldDB" id="A0A922N3Q1"/>
<feature type="compositionally biased region" description="Pro residues" evidence="7">
    <location>
        <begin position="1095"/>
        <end position="1106"/>
    </location>
</feature>
<feature type="region of interest" description="Disordered" evidence="7">
    <location>
        <begin position="14"/>
        <end position="54"/>
    </location>
</feature>
<keyword evidence="5" id="KW-0694">RNA-binding</keyword>
<dbReference type="SUPFAM" id="SSF53098">
    <property type="entry name" value="Ribonuclease H-like"/>
    <property type="match status" value="2"/>
</dbReference>
<dbReference type="Proteomes" id="UP000249757">
    <property type="component" value="Unassembled WGS sequence"/>
</dbReference>
<dbReference type="PANTHER" id="PTHR46481">
    <property type="entry name" value="ZINC FINGER BED DOMAIN-CONTAINING PROTEIN 4"/>
    <property type="match status" value="1"/>
</dbReference>
<evidence type="ECO:0000256" key="4">
    <source>
        <dbReference type="ARBA" id="ARBA00022833"/>
    </source>
</evidence>
<feature type="region of interest" description="Disordered" evidence="7">
    <location>
        <begin position="173"/>
        <end position="203"/>
    </location>
</feature>